<dbReference type="PANTHER" id="PTHR23114:SF17">
    <property type="entry name" value="M7GPPPN-MRNA HYDROLASE"/>
    <property type="match status" value="1"/>
</dbReference>
<dbReference type="FunFam" id="3.90.79.10:FF:000001">
    <property type="entry name" value="RNA pyrophosphohydrolase"/>
    <property type="match status" value="1"/>
</dbReference>
<dbReference type="EC" id="3.6.1.-" evidence="4"/>
<comment type="cofactor">
    <cofactor evidence="2">
        <name>Mg(2+)</name>
        <dbReference type="ChEBI" id="CHEBI:18420"/>
    </cofactor>
</comment>
<sequence>MIDFDGYRPNVGIIISNRQGQVLWAKRCGQNSWQFPQGGINNGETPEQAMYRELYEEVGLSRQDVKILAVSKGWLRYKLPKRLVRNDGNPVCIGQKQRWFLLTLVSGEDSINMQATKTPEFDGWRWVSYWYPVRQVISFKREVYRKVMKEFSSVVMAAPDRASAVKSHQHTSQYKSLASTNTNNTKDTATSPSDNERSTNVGKKEPRYQRKQRKFNQERSARQKGEQRK</sequence>
<feature type="domain" description="Nudix hydrolase" evidence="6">
    <location>
        <begin position="6"/>
        <end position="149"/>
    </location>
</feature>
<evidence type="ECO:0000313" key="7">
    <source>
        <dbReference type="EMBL" id="TCV88653.1"/>
    </source>
</evidence>
<proteinExistence type="inferred from homology"/>
<dbReference type="PANTHER" id="PTHR23114">
    <property type="entry name" value="M7GPPPN-MRNA HYDROLASE"/>
    <property type="match status" value="1"/>
</dbReference>
<accession>A0A4R3YDV2</accession>
<dbReference type="PRINTS" id="PR00502">
    <property type="entry name" value="NUDIXFAMILY"/>
</dbReference>
<comment type="function">
    <text evidence="4">Accelerates the degradation of transcripts by removing pyrophosphate from the 5'-end of triphosphorylated RNA, leading to a more labile monophosphorylated state that can stimulate subsequent ribonuclease cleavage.</text>
</comment>
<dbReference type="EMBL" id="SMCP01000003">
    <property type="protein sequence ID" value="TCV88653.1"/>
    <property type="molecule type" value="Genomic_DNA"/>
</dbReference>
<dbReference type="GO" id="GO:0005737">
    <property type="term" value="C:cytoplasm"/>
    <property type="evidence" value="ECO:0007669"/>
    <property type="project" value="TreeGrafter"/>
</dbReference>
<dbReference type="InterPro" id="IPR015797">
    <property type="entry name" value="NUDIX_hydrolase-like_dom_sf"/>
</dbReference>
<comment type="cofactor">
    <cofactor evidence="1">
        <name>Mn(2+)</name>
        <dbReference type="ChEBI" id="CHEBI:29035"/>
    </cofactor>
</comment>
<dbReference type="SUPFAM" id="SSF55811">
    <property type="entry name" value="Nudix"/>
    <property type="match status" value="1"/>
</dbReference>
<dbReference type="AlphaFoldDB" id="A0A4R3YDV2"/>
<dbReference type="PROSITE" id="PS51462">
    <property type="entry name" value="NUDIX"/>
    <property type="match status" value="1"/>
</dbReference>
<name>A0A4R3YDV2_9PAST</name>
<dbReference type="HAMAP" id="MF_00298">
    <property type="entry name" value="Nudix_RppH"/>
    <property type="match status" value="1"/>
</dbReference>
<feature type="region of interest" description="Disordered" evidence="5">
    <location>
        <begin position="163"/>
        <end position="229"/>
    </location>
</feature>
<evidence type="ECO:0000259" key="6">
    <source>
        <dbReference type="PROSITE" id="PS51462"/>
    </source>
</evidence>
<feature type="short sequence motif" description="Nudix box" evidence="4">
    <location>
        <begin position="38"/>
        <end position="59"/>
    </location>
</feature>
<dbReference type="Gene3D" id="3.90.79.10">
    <property type="entry name" value="Nucleoside Triphosphate Pyrophosphohydrolase"/>
    <property type="match status" value="1"/>
</dbReference>
<evidence type="ECO:0000313" key="8">
    <source>
        <dbReference type="Proteomes" id="UP000294619"/>
    </source>
</evidence>
<evidence type="ECO:0000256" key="4">
    <source>
        <dbReference type="HAMAP-Rule" id="MF_00298"/>
    </source>
</evidence>
<protein>
    <recommendedName>
        <fullName evidence="4">RNA pyrophosphohydrolase</fullName>
        <ecNumber evidence="4">3.6.1.-</ecNumber>
    </recommendedName>
    <alternativeName>
        <fullName evidence="4">(Di)nucleoside polyphosphate hydrolase</fullName>
    </alternativeName>
</protein>
<dbReference type="NCBIfam" id="NF001938">
    <property type="entry name" value="PRK00714.1-5"/>
    <property type="match status" value="1"/>
</dbReference>
<organism evidence="7 8">
    <name type="scientific">Testudinibacter aquarius</name>
    <dbReference type="NCBI Taxonomy" id="1524974"/>
    <lineage>
        <taxon>Bacteria</taxon>
        <taxon>Pseudomonadati</taxon>
        <taxon>Pseudomonadota</taxon>
        <taxon>Gammaproteobacteria</taxon>
        <taxon>Pasteurellales</taxon>
        <taxon>Pasteurellaceae</taxon>
        <taxon>Testudinibacter</taxon>
    </lineage>
</organism>
<comment type="similarity">
    <text evidence="4">Belongs to the Nudix hydrolase family. RppH subfamily.</text>
</comment>
<dbReference type="PROSITE" id="PS00893">
    <property type="entry name" value="NUDIX_BOX"/>
    <property type="match status" value="1"/>
</dbReference>
<dbReference type="Pfam" id="PF00293">
    <property type="entry name" value="NUDIX"/>
    <property type="match status" value="1"/>
</dbReference>
<dbReference type="InterPro" id="IPR000086">
    <property type="entry name" value="NUDIX_hydrolase_dom"/>
</dbReference>
<dbReference type="NCBIfam" id="NF001934">
    <property type="entry name" value="PRK00714.1-1"/>
    <property type="match status" value="1"/>
</dbReference>
<feature type="compositionally biased region" description="Polar residues" evidence="5">
    <location>
        <begin position="170"/>
        <end position="193"/>
    </location>
</feature>
<dbReference type="InterPro" id="IPR020084">
    <property type="entry name" value="NUDIX_hydrolase_CS"/>
</dbReference>
<evidence type="ECO:0000256" key="3">
    <source>
        <dbReference type="ARBA" id="ARBA00022801"/>
    </source>
</evidence>
<comment type="cofactor">
    <cofactor evidence="4">
        <name>a divalent metal cation</name>
        <dbReference type="ChEBI" id="CHEBI:60240"/>
    </cofactor>
</comment>
<dbReference type="InterPro" id="IPR022927">
    <property type="entry name" value="RppH"/>
</dbReference>
<evidence type="ECO:0000256" key="5">
    <source>
        <dbReference type="SAM" id="MobiDB-lite"/>
    </source>
</evidence>
<reference evidence="7 8" key="1">
    <citation type="submission" date="2019-03" db="EMBL/GenBank/DDBJ databases">
        <title>Genomic Encyclopedia of Type Strains, Phase IV (KMG-IV): sequencing the most valuable type-strain genomes for metagenomic binning, comparative biology and taxonomic classification.</title>
        <authorList>
            <person name="Goeker M."/>
        </authorList>
    </citation>
    <scope>NUCLEOTIDE SEQUENCE [LARGE SCALE GENOMIC DNA]</scope>
    <source>
        <strain evidence="7 8">DSM 28140</strain>
    </source>
</reference>
<feature type="compositionally biased region" description="Basic and acidic residues" evidence="5">
    <location>
        <begin position="215"/>
        <end position="229"/>
    </location>
</feature>
<dbReference type="CDD" id="cd03671">
    <property type="entry name" value="NUDIX_Ap4A_hydrolase_plant_like"/>
    <property type="match status" value="1"/>
</dbReference>
<dbReference type="NCBIfam" id="NF001937">
    <property type="entry name" value="PRK00714.1-4"/>
    <property type="match status" value="1"/>
</dbReference>
<feature type="compositionally biased region" description="Basic and acidic residues" evidence="5">
    <location>
        <begin position="194"/>
        <end position="208"/>
    </location>
</feature>
<gene>
    <name evidence="4" type="primary">rppH</name>
    <name evidence="4" type="synonym">nudH</name>
    <name evidence="7" type="ORF">EDC16_1035</name>
</gene>
<comment type="caution">
    <text evidence="7">The sequence shown here is derived from an EMBL/GenBank/DDBJ whole genome shotgun (WGS) entry which is preliminary data.</text>
</comment>
<evidence type="ECO:0000256" key="1">
    <source>
        <dbReference type="ARBA" id="ARBA00001936"/>
    </source>
</evidence>
<dbReference type="GO" id="GO:0006402">
    <property type="term" value="P:mRNA catabolic process"/>
    <property type="evidence" value="ECO:0007669"/>
    <property type="project" value="TreeGrafter"/>
</dbReference>
<dbReference type="Proteomes" id="UP000294619">
    <property type="component" value="Unassembled WGS sequence"/>
</dbReference>
<evidence type="ECO:0000256" key="2">
    <source>
        <dbReference type="ARBA" id="ARBA00001946"/>
    </source>
</evidence>
<dbReference type="GO" id="GO:0034353">
    <property type="term" value="F:mRNA 5'-diphosphatase activity"/>
    <property type="evidence" value="ECO:0007669"/>
    <property type="project" value="UniProtKB-ARBA"/>
</dbReference>
<keyword evidence="3 4" id="KW-0378">Hydrolase</keyword>
<dbReference type="InterPro" id="IPR020476">
    <property type="entry name" value="Nudix_hydrolase"/>
</dbReference>